<proteinExistence type="predicted"/>
<name>A0A1Y2AT67_9FUNG</name>
<reference evidence="1 2" key="1">
    <citation type="submission" date="2016-08" db="EMBL/GenBank/DDBJ databases">
        <title>A Parts List for Fungal Cellulosomes Revealed by Comparative Genomics.</title>
        <authorList>
            <consortium name="DOE Joint Genome Institute"/>
            <person name="Haitjema C.H."/>
            <person name="Gilmore S.P."/>
            <person name="Henske J.K."/>
            <person name="Solomon K.V."/>
            <person name="De Groot R."/>
            <person name="Kuo A."/>
            <person name="Mondo S.J."/>
            <person name="Salamov A.A."/>
            <person name="Labutti K."/>
            <person name="Zhao Z."/>
            <person name="Chiniquy J."/>
            <person name="Barry K."/>
            <person name="Brewer H.M."/>
            <person name="Purvine S.O."/>
            <person name="Wright A.T."/>
            <person name="Boxma B."/>
            <person name="Van Alen T."/>
            <person name="Hackstein J.H."/>
            <person name="Baker S.E."/>
            <person name="Grigoriev I.V."/>
            <person name="O'Malley M.A."/>
        </authorList>
    </citation>
    <scope>NUCLEOTIDE SEQUENCE [LARGE SCALE GENOMIC DNA]</scope>
    <source>
        <strain evidence="1 2">G1</strain>
    </source>
</reference>
<sequence length="140" mass="16844">MAKNLKYANNIFYNLFESVVYCILSIKNYCELSDEIFDAMMKEIKVFQLNLIRINNELFLMLKQIFYLNDLVLVYGHLIKNRIKLKENLITYHDMLICEDNKYLLGKDVSNNNIINEKFDFLRYLFSRTKDYSDLIIKLL</sequence>
<gene>
    <name evidence="1" type="ORF">LY90DRAFT_514035</name>
</gene>
<organism evidence="1 2">
    <name type="scientific">Neocallimastix californiae</name>
    <dbReference type="NCBI Taxonomy" id="1754190"/>
    <lineage>
        <taxon>Eukaryota</taxon>
        <taxon>Fungi</taxon>
        <taxon>Fungi incertae sedis</taxon>
        <taxon>Chytridiomycota</taxon>
        <taxon>Chytridiomycota incertae sedis</taxon>
        <taxon>Neocallimastigomycetes</taxon>
        <taxon>Neocallimastigales</taxon>
        <taxon>Neocallimastigaceae</taxon>
        <taxon>Neocallimastix</taxon>
    </lineage>
</organism>
<dbReference type="EMBL" id="MCOG01000208">
    <property type="protein sequence ID" value="ORY25778.1"/>
    <property type="molecule type" value="Genomic_DNA"/>
</dbReference>
<accession>A0A1Y2AT67</accession>
<dbReference type="AlphaFoldDB" id="A0A1Y2AT67"/>
<evidence type="ECO:0000313" key="1">
    <source>
        <dbReference type="EMBL" id="ORY25778.1"/>
    </source>
</evidence>
<protein>
    <submittedName>
        <fullName evidence="1">Uncharacterized protein</fullName>
    </submittedName>
</protein>
<evidence type="ECO:0000313" key="2">
    <source>
        <dbReference type="Proteomes" id="UP000193920"/>
    </source>
</evidence>
<keyword evidence="2" id="KW-1185">Reference proteome</keyword>
<dbReference type="Proteomes" id="UP000193920">
    <property type="component" value="Unassembled WGS sequence"/>
</dbReference>
<comment type="caution">
    <text evidence="1">The sequence shown here is derived from an EMBL/GenBank/DDBJ whole genome shotgun (WGS) entry which is preliminary data.</text>
</comment>